<evidence type="ECO:0000313" key="3">
    <source>
        <dbReference type="Proteomes" id="UP000694561"/>
    </source>
</evidence>
<dbReference type="PANTHER" id="PTHR43128">
    <property type="entry name" value="L-2-HYDROXYCARBOXYLATE DEHYDROGENASE (NAD(P)(+))"/>
    <property type="match status" value="1"/>
</dbReference>
<protein>
    <recommendedName>
        <fullName evidence="1">Lactate/malate dehydrogenase C-terminal domain-containing protein</fullName>
    </recommendedName>
</protein>
<reference evidence="2" key="2">
    <citation type="submission" date="2025-09" db="UniProtKB">
        <authorList>
            <consortium name="Ensembl"/>
        </authorList>
    </citation>
    <scope>IDENTIFICATION</scope>
</reference>
<dbReference type="InterPro" id="IPR022383">
    <property type="entry name" value="Lactate/malate_DH_C"/>
</dbReference>
<dbReference type="Gene3D" id="3.90.110.10">
    <property type="entry name" value="Lactate dehydrogenase/glycoside hydrolase, family 4, C-terminal"/>
    <property type="match status" value="1"/>
</dbReference>
<name>A0A8C6AI86_MONMO</name>
<dbReference type="GO" id="GO:0006089">
    <property type="term" value="P:lactate metabolic process"/>
    <property type="evidence" value="ECO:0007669"/>
    <property type="project" value="TreeGrafter"/>
</dbReference>
<reference evidence="2" key="1">
    <citation type="submission" date="2025-08" db="UniProtKB">
        <authorList>
            <consortium name="Ensembl"/>
        </authorList>
    </citation>
    <scope>IDENTIFICATION</scope>
</reference>
<dbReference type="Proteomes" id="UP000694561">
    <property type="component" value="Unplaced"/>
</dbReference>
<proteinExistence type="predicted"/>
<dbReference type="AlphaFoldDB" id="A0A8C6AI86"/>
<accession>A0A8C6AI86</accession>
<dbReference type="GO" id="GO:0004459">
    <property type="term" value="F:L-lactate dehydrogenase (NAD+) activity"/>
    <property type="evidence" value="ECO:0007669"/>
    <property type="project" value="TreeGrafter"/>
</dbReference>
<dbReference type="Pfam" id="PF02866">
    <property type="entry name" value="Ldh_1_C"/>
    <property type="match status" value="1"/>
</dbReference>
<dbReference type="SUPFAM" id="SSF56327">
    <property type="entry name" value="LDH C-terminal domain-like"/>
    <property type="match status" value="1"/>
</dbReference>
<dbReference type="PANTHER" id="PTHR43128:SF8">
    <property type="entry name" value="L-LACTATE DEHYDROGENASE A-LIKE 6B"/>
    <property type="match status" value="1"/>
</dbReference>
<dbReference type="GeneTree" id="ENSGT00940000163242"/>
<organism evidence="2 3">
    <name type="scientific">Monodon monoceros</name>
    <name type="common">Narwhal</name>
    <name type="synonym">Ceratodon monodon</name>
    <dbReference type="NCBI Taxonomy" id="40151"/>
    <lineage>
        <taxon>Eukaryota</taxon>
        <taxon>Metazoa</taxon>
        <taxon>Chordata</taxon>
        <taxon>Craniata</taxon>
        <taxon>Vertebrata</taxon>
        <taxon>Euteleostomi</taxon>
        <taxon>Mammalia</taxon>
        <taxon>Eutheria</taxon>
        <taxon>Laurasiatheria</taxon>
        <taxon>Artiodactyla</taxon>
        <taxon>Whippomorpha</taxon>
        <taxon>Cetacea</taxon>
        <taxon>Odontoceti</taxon>
        <taxon>Monodontidae</taxon>
        <taxon>Monodon</taxon>
    </lineage>
</organism>
<evidence type="ECO:0000313" key="2">
    <source>
        <dbReference type="Ensembl" id="ENSMMNP00015000310.1"/>
    </source>
</evidence>
<dbReference type="InterPro" id="IPR015955">
    <property type="entry name" value="Lactate_DH/Glyco_Ohase_4_C"/>
</dbReference>
<dbReference type="Ensembl" id="ENSMMNT00015000357.1">
    <property type="protein sequence ID" value="ENSMMNP00015000310.1"/>
    <property type="gene ID" value="ENSMMNG00015000295.1"/>
</dbReference>
<sequence>MVKRKDLYGINEVFLSVPCILGENGIAHLTNIKLTSEEEARLKKSAENLWEIQKELML</sequence>
<evidence type="ECO:0000259" key="1">
    <source>
        <dbReference type="Pfam" id="PF02866"/>
    </source>
</evidence>
<keyword evidence="3" id="KW-1185">Reference proteome</keyword>
<feature type="domain" description="Lactate/malate dehydrogenase C-terminal" evidence="1">
    <location>
        <begin position="4"/>
        <end position="54"/>
    </location>
</feature>